<keyword evidence="3" id="KW-1185">Reference proteome</keyword>
<name>A0A5C6M616_9PLAN</name>
<keyword evidence="1" id="KW-1133">Transmembrane helix</keyword>
<reference evidence="2 3" key="1">
    <citation type="submission" date="2019-08" db="EMBL/GenBank/DDBJ databases">
        <title>100 year-old enigma solved: identification of Planctomyces bekefii, the type genus and species of the phylum Planctomycetes.</title>
        <authorList>
            <person name="Svetlana D.N."/>
            <person name="Overmann J."/>
        </authorList>
    </citation>
    <scope>NUCLEOTIDE SEQUENCE [LARGE SCALE GENOMIC DNA]</scope>
    <source>
        <strain evidence="2">Phe10_nw2017</strain>
    </source>
</reference>
<organism evidence="2 3">
    <name type="scientific">Planctomyces bekefii</name>
    <dbReference type="NCBI Taxonomy" id="1653850"/>
    <lineage>
        <taxon>Bacteria</taxon>
        <taxon>Pseudomonadati</taxon>
        <taxon>Planctomycetota</taxon>
        <taxon>Planctomycetia</taxon>
        <taxon>Planctomycetales</taxon>
        <taxon>Planctomycetaceae</taxon>
        <taxon>Planctomyces</taxon>
    </lineage>
</organism>
<keyword evidence="1" id="KW-0812">Transmembrane</keyword>
<protein>
    <recommendedName>
        <fullName evidence="4">NADH:quinone oxidoreductase/Mrp antiporter membrane subunit domain-containing protein</fullName>
    </recommendedName>
</protein>
<proteinExistence type="predicted"/>
<keyword evidence="1" id="KW-0472">Membrane</keyword>
<sequence>MFGIEGYTRFYSYLSLFTFSMLGLVISTNLFQMYFF</sequence>
<dbReference type="EMBL" id="SRHE01000225">
    <property type="protein sequence ID" value="TWW09605.1"/>
    <property type="molecule type" value="Genomic_DNA"/>
</dbReference>
<comment type="caution">
    <text evidence="2">The sequence shown here is derived from an EMBL/GenBank/DDBJ whole genome shotgun (WGS) entry which is preliminary data.</text>
</comment>
<evidence type="ECO:0000256" key="1">
    <source>
        <dbReference type="SAM" id="Phobius"/>
    </source>
</evidence>
<feature type="transmembrane region" description="Helical" evidence="1">
    <location>
        <begin position="12"/>
        <end position="35"/>
    </location>
</feature>
<gene>
    <name evidence="2" type="ORF">E3A20_12620</name>
</gene>
<accession>A0A5C6M616</accession>
<dbReference type="AlphaFoldDB" id="A0A5C6M616"/>
<evidence type="ECO:0008006" key="4">
    <source>
        <dbReference type="Google" id="ProtNLM"/>
    </source>
</evidence>
<evidence type="ECO:0000313" key="3">
    <source>
        <dbReference type="Proteomes" id="UP000321083"/>
    </source>
</evidence>
<feature type="non-terminal residue" evidence="2">
    <location>
        <position position="36"/>
    </location>
</feature>
<dbReference type="Proteomes" id="UP000321083">
    <property type="component" value="Unassembled WGS sequence"/>
</dbReference>
<evidence type="ECO:0000313" key="2">
    <source>
        <dbReference type="EMBL" id="TWW09605.1"/>
    </source>
</evidence>
<reference evidence="2 3" key="2">
    <citation type="submission" date="2019-08" db="EMBL/GenBank/DDBJ databases">
        <authorList>
            <person name="Henke P."/>
        </authorList>
    </citation>
    <scope>NUCLEOTIDE SEQUENCE [LARGE SCALE GENOMIC DNA]</scope>
    <source>
        <strain evidence="2">Phe10_nw2017</strain>
    </source>
</reference>